<evidence type="ECO:0000313" key="6">
    <source>
        <dbReference type="Proteomes" id="UP000316095"/>
    </source>
</evidence>
<organism evidence="5 6">
    <name type="scientific">Rubinisphaera italica</name>
    <dbReference type="NCBI Taxonomy" id="2527969"/>
    <lineage>
        <taxon>Bacteria</taxon>
        <taxon>Pseudomonadati</taxon>
        <taxon>Planctomycetota</taxon>
        <taxon>Planctomycetia</taxon>
        <taxon>Planctomycetales</taxon>
        <taxon>Planctomycetaceae</taxon>
        <taxon>Rubinisphaera</taxon>
    </lineage>
</organism>
<dbReference type="Gene3D" id="3.40.50.150">
    <property type="entry name" value="Vaccinia Virus protein VP39"/>
    <property type="match status" value="1"/>
</dbReference>
<name>A0A5C5XGA7_9PLAN</name>
<proteinExistence type="inferred from homology"/>
<keyword evidence="3" id="KW-0949">S-adenosyl-L-methionine</keyword>
<dbReference type="CDD" id="cd02440">
    <property type="entry name" value="AdoMet_MTases"/>
    <property type="match status" value="1"/>
</dbReference>
<dbReference type="AlphaFoldDB" id="A0A5C5XGA7"/>
<evidence type="ECO:0000256" key="2">
    <source>
        <dbReference type="ARBA" id="ARBA00022679"/>
    </source>
</evidence>
<dbReference type="EMBL" id="SJPG01000001">
    <property type="protein sequence ID" value="TWT62176.1"/>
    <property type="molecule type" value="Genomic_DNA"/>
</dbReference>
<dbReference type="GO" id="GO:0008168">
    <property type="term" value="F:methyltransferase activity"/>
    <property type="evidence" value="ECO:0007669"/>
    <property type="project" value="UniProtKB-KW"/>
</dbReference>
<dbReference type="GO" id="GO:0032259">
    <property type="term" value="P:methylation"/>
    <property type="evidence" value="ECO:0007669"/>
    <property type="project" value="UniProtKB-KW"/>
</dbReference>
<evidence type="ECO:0000256" key="4">
    <source>
        <dbReference type="ARBA" id="ARBA00043988"/>
    </source>
</evidence>
<dbReference type="SUPFAM" id="SSF53335">
    <property type="entry name" value="S-adenosyl-L-methionine-dependent methyltransferases"/>
    <property type="match status" value="1"/>
</dbReference>
<dbReference type="InterPro" id="IPR029063">
    <property type="entry name" value="SAM-dependent_MTases_sf"/>
</dbReference>
<keyword evidence="1 5" id="KW-0489">Methyltransferase</keyword>
<keyword evidence="2 5" id="KW-0808">Transferase</keyword>
<evidence type="ECO:0000256" key="1">
    <source>
        <dbReference type="ARBA" id="ARBA00022603"/>
    </source>
</evidence>
<gene>
    <name evidence="5" type="ORF">Pan54_29170</name>
</gene>
<keyword evidence="6" id="KW-1185">Reference proteome</keyword>
<comment type="similarity">
    <text evidence="4">Belongs to the methyltransferase superfamily. METTL23 family.</text>
</comment>
<evidence type="ECO:0000313" key="5">
    <source>
        <dbReference type="EMBL" id="TWT62176.1"/>
    </source>
</evidence>
<dbReference type="OrthoDB" id="264333at2"/>
<sequence>MSLTKAHKTSLPDCIDLWRDEEIDLGVRTLQLTIPEDPDALLDRPEVLEENRQTDYVPYWAYLWPAARSFANIMASLKDPHSKELLEIGCGCGLVGLAAMTNGIEVTFSDNRLEALQLSEYNARQNNLQNYELLQLDWFHPPKEKRWDWIIASDVLYEARFHEPLLETITQLIKPGGQIWIGDPGRALVLEFVRMAQQRGWEPLVYDADLQLRSFPSIGHFQLLVFKIEADQDNINDS</sequence>
<evidence type="ECO:0000256" key="3">
    <source>
        <dbReference type="ARBA" id="ARBA00022691"/>
    </source>
</evidence>
<protein>
    <submittedName>
        <fullName evidence="5">N5-glutamine S-adenosyl-L-methionine-dependent methyltransferase</fullName>
    </submittedName>
</protein>
<dbReference type="PANTHER" id="PTHR14614">
    <property type="entry name" value="HEPATOCELLULAR CARCINOMA-ASSOCIATED ANTIGEN"/>
    <property type="match status" value="1"/>
</dbReference>
<dbReference type="Pfam" id="PF10294">
    <property type="entry name" value="Methyltransf_16"/>
    <property type="match status" value="1"/>
</dbReference>
<comment type="caution">
    <text evidence="5">The sequence shown here is derived from an EMBL/GenBank/DDBJ whole genome shotgun (WGS) entry which is preliminary data.</text>
</comment>
<accession>A0A5C5XGA7</accession>
<dbReference type="PANTHER" id="PTHR14614:SF164">
    <property type="entry name" value="HISTONE-ARGININE METHYLTRANSFERASE METTL23"/>
    <property type="match status" value="1"/>
</dbReference>
<dbReference type="RefSeq" id="WP_146504063.1">
    <property type="nucleotide sequence ID" value="NZ_SJPG01000001.1"/>
</dbReference>
<dbReference type="InterPro" id="IPR019410">
    <property type="entry name" value="Methyltransf_16"/>
</dbReference>
<reference evidence="5 6" key="1">
    <citation type="submission" date="2019-02" db="EMBL/GenBank/DDBJ databases">
        <title>Deep-cultivation of Planctomycetes and their phenomic and genomic characterization uncovers novel biology.</title>
        <authorList>
            <person name="Wiegand S."/>
            <person name="Jogler M."/>
            <person name="Boedeker C."/>
            <person name="Pinto D."/>
            <person name="Vollmers J."/>
            <person name="Rivas-Marin E."/>
            <person name="Kohn T."/>
            <person name="Peeters S.H."/>
            <person name="Heuer A."/>
            <person name="Rast P."/>
            <person name="Oberbeckmann S."/>
            <person name="Bunk B."/>
            <person name="Jeske O."/>
            <person name="Meyerdierks A."/>
            <person name="Storesund J.E."/>
            <person name="Kallscheuer N."/>
            <person name="Luecker S."/>
            <person name="Lage O.M."/>
            <person name="Pohl T."/>
            <person name="Merkel B.J."/>
            <person name="Hornburger P."/>
            <person name="Mueller R.-W."/>
            <person name="Bruemmer F."/>
            <person name="Labrenz M."/>
            <person name="Spormann A.M."/>
            <person name="Op Den Camp H."/>
            <person name="Overmann J."/>
            <person name="Amann R."/>
            <person name="Jetten M.S.M."/>
            <person name="Mascher T."/>
            <person name="Medema M.H."/>
            <person name="Devos D.P."/>
            <person name="Kaster A.-K."/>
            <person name="Ovreas L."/>
            <person name="Rohde M."/>
            <person name="Galperin M.Y."/>
            <person name="Jogler C."/>
        </authorList>
    </citation>
    <scope>NUCLEOTIDE SEQUENCE [LARGE SCALE GENOMIC DNA]</scope>
    <source>
        <strain evidence="5 6">Pan54</strain>
    </source>
</reference>
<dbReference type="Proteomes" id="UP000316095">
    <property type="component" value="Unassembled WGS sequence"/>
</dbReference>